<dbReference type="PANTHER" id="PTHR43386:SF25">
    <property type="entry name" value="PEPTIDE ABC TRANSPORTER PERMEASE PROTEIN"/>
    <property type="match status" value="1"/>
</dbReference>
<keyword evidence="3" id="KW-1003">Cell membrane</keyword>
<dbReference type="Proteomes" id="UP000228921">
    <property type="component" value="Unassembled WGS sequence"/>
</dbReference>
<dbReference type="Gene3D" id="1.10.3720.10">
    <property type="entry name" value="MetI-like"/>
    <property type="match status" value="1"/>
</dbReference>
<dbReference type="SUPFAM" id="SSF161098">
    <property type="entry name" value="MetI-like"/>
    <property type="match status" value="1"/>
</dbReference>
<evidence type="ECO:0000256" key="7">
    <source>
        <dbReference type="RuleBase" id="RU363032"/>
    </source>
</evidence>
<comment type="caution">
    <text evidence="9">The sequence shown here is derived from an EMBL/GenBank/DDBJ whole genome shotgun (WGS) entry which is preliminary data.</text>
</comment>
<dbReference type="EMBL" id="PGTK01000002">
    <property type="protein sequence ID" value="PJF31784.1"/>
    <property type="molecule type" value="Genomic_DNA"/>
</dbReference>
<feature type="transmembrane region" description="Helical" evidence="7">
    <location>
        <begin position="109"/>
        <end position="133"/>
    </location>
</feature>
<evidence type="ECO:0000256" key="4">
    <source>
        <dbReference type="ARBA" id="ARBA00022692"/>
    </source>
</evidence>
<evidence type="ECO:0000256" key="2">
    <source>
        <dbReference type="ARBA" id="ARBA00022448"/>
    </source>
</evidence>
<comment type="subcellular location">
    <subcellularLocation>
        <location evidence="1 7">Cell membrane</location>
        <topology evidence="1 7">Multi-pass membrane protein</topology>
    </subcellularLocation>
</comment>
<keyword evidence="5 7" id="KW-1133">Transmembrane helix</keyword>
<keyword evidence="2 7" id="KW-0813">Transport</keyword>
<feature type="transmembrane region" description="Helical" evidence="7">
    <location>
        <begin position="139"/>
        <end position="156"/>
    </location>
</feature>
<evidence type="ECO:0000256" key="5">
    <source>
        <dbReference type="ARBA" id="ARBA00022989"/>
    </source>
</evidence>
<feature type="transmembrane region" description="Helical" evidence="7">
    <location>
        <begin position="240"/>
        <end position="259"/>
    </location>
</feature>
<evidence type="ECO:0000256" key="3">
    <source>
        <dbReference type="ARBA" id="ARBA00022475"/>
    </source>
</evidence>
<feature type="transmembrane region" description="Helical" evidence="7">
    <location>
        <begin position="195"/>
        <end position="220"/>
    </location>
</feature>
<dbReference type="GO" id="GO:0005886">
    <property type="term" value="C:plasma membrane"/>
    <property type="evidence" value="ECO:0007669"/>
    <property type="project" value="UniProtKB-SubCell"/>
</dbReference>
<dbReference type="InterPro" id="IPR000515">
    <property type="entry name" value="MetI-like"/>
</dbReference>
<keyword evidence="6 7" id="KW-0472">Membrane</keyword>
<reference evidence="9 10" key="1">
    <citation type="submission" date="2017-11" db="EMBL/GenBank/DDBJ databases">
        <title>Evolution of Phototrophy in the Chloroflexi Phylum Driven by Horizontal Gene Transfer.</title>
        <authorList>
            <person name="Ward L.M."/>
            <person name="Hemp J."/>
            <person name="Shih P.M."/>
            <person name="Mcglynn S.E."/>
            <person name="Fischer W."/>
        </authorList>
    </citation>
    <scope>NUCLEOTIDE SEQUENCE [LARGE SCALE GENOMIC DNA]</scope>
    <source>
        <strain evidence="9">CP2_2F</strain>
    </source>
</reference>
<dbReference type="AlphaFoldDB" id="A0A2M8P2M1"/>
<proteinExistence type="inferred from homology"/>
<protein>
    <recommendedName>
        <fullName evidence="8">ABC transmembrane type-1 domain-containing protein</fullName>
    </recommendedName>
</protein>
<evidence type="ECO:0000259" key="8">
    <source>
        <dbReference type="PROSITE" id="PS50928"/>
    </source>
</evidence>
<dbReference type="PROSITE" id="PS50928">
    <property type="entry name" value="ABC_TM1"/>
    <property type="match status" value="1"/>
</dbReference>
<dbReference type="InterPro" id="IPR050366">
    <property type="entry name" value="BP-dependent_transpt_permease"/>
</dbReference>
<organism evidence="9 10">
    <name type="scientific">Candidatus Thermofonsia Clade 1 bacterium</name>
    <dbReference type="NCBI Taxonomy" id="2364210"/>
    <lineage>
        <taxon>Bacteria</taxon>
        <taxon>Bacillati</taxon>
        <taxon>Chloroflexota</taxon>
        <taxon>Candidatus Thermofontia</taxon>
        <taxon>Candidatus Thermofonsia Clade 1</taxon>
    </lineage>
</organism>
<evidence type="ECO:0000256" key="1">
    <source>
        <dbReference type="ARBA" id="ARBA00004651"/>
    </source>
</evidence>
<gene>
    <name evidence="9" type="ORF">CUN51_02250</name>
</gene>
<evidence type="ECO:0000313" key="9">
    <source>
        <dbReference type="EMBL" id="PJF31784.1"/>
    </source>
</evidence>
<dbReference type="InterPro" id="IPR035906">
    <property type="entry name" value="MetI-like_sf"/>
</dbReference>
<accession>A0A2M8P2M1</accession>
<dbReference type="GO" id="GO:0055085">
    <property type="term" value="P:transmembrane transport"/>
    <property type="evidence" value="ECO:0007669"/>
    <property type="project" value="InterPro"/>
</dbReference>
<feature type="domain" description="ABC transmembrane type-1" evidence="8">
    <location>
        <begin position="74"/>
        <end position="263"/>
    </location>
</feature>
<comment type="similarity">
    <text evidence="7">Belongs to the binding-protein-dependent transport system permease family.</text>
</comment>
<evidence type="ECO:0000256" key="6">
    <source>
        <dbReference type="ARBA" id="ARBA00023136"/>
    </source>
</evidence>
<dbReference type="PANTHER" id="PTHR43386">
    <property type="entry name" value="OLIGOPEPTIDE TRANSPORT SYSTEM PERMEASE PROTEIN APPC"/>
    <property type="match status" value="1"/>
</dbReference>
<dbReference type="Pfam" id="PF00528">
    <property type="entry name" value="BPD_transp_1"/>
    <property type="match status" value="1"/>
</dbReference>
<evidence type="ECO:0000313" key="10">
    <source>
        <dbReference type="Proteomes" id="UP000228921"/>
    </source>
</evidence>
<keyword evidence="4 7" id="KW-0812">Transmembrane</keyword>
<name>A0A2M8P2M1_9CHLR</name>
<dbReference type="CDD" id="cd06261">
    <property type="entry name" value="TM_PBP2"/>
    <property type="match status" value="1"/>
</dbReference>
<sequence>MARSAPANVLVMRRFGLSGAFLALLTLLSLCAPLIAPYDPLAEVGAALAAPSAQHRLGTDWIGRDVFSRLLHGGGRTLSIGLIALGTTVLIGGIVGLCAGFFGGALDWLIISLSDALLALPSLLIALSILTLAGNGSTQIALAAALSGLPVYLRVVRATARSLRVQPYVEAARALGASELGVLWRHVLPNALPMCLSAGVIAVAWAILNAATLHFLGFGGDPSLPEWGAMLAEGRTVLRAAPWIALSAGVALTLTLFALNDAARRLAAQ</sequence>
<feature type="transmembrane region" description="Helical" evidence="7">
    <location>
        <begin position="78"/>
        <end position="102"/>
    </location>
</feature>